<protein>
    <submittedName>
        <fullName evidence="2">Uncharacterized protein</fullName>
    </submittedName>
</protein>
<evidence type="ECO:0000313" key="3">
    <source>
        <dbReference type="Proteomes" id="UP000230069"/>
    </source>
</evidence>
<keyword evidence="1" id="KW-0812">Transmembrane</keyword>
<name>A0A2G5DYR6_AQUCA</name>
<proteinExistence type="predicted"/>
<evidence type="ECO:0000313" key="2">
    <source>
        <dbReference type="EMBL" id="PIA48658.1"/>
    </source>
</evidence>
<dbReference type="Proteomes" id="UP000230069">
    <property type="component" value="Unassembled WGS sequence"/>
</dbReference>
<organism evidence="2 3">
    <name type="scientific">Aquilegia coerulea</name>
    <name type="common">Rocky mountain columbine</name>
    <dbReference type="NCBI Taxonomy" id="218851"/>
    <lineage>
        <taxon>Eukaryota</taxon>
        <taxon>Viridiplantae</taxon>
        <taxon>Streptophyta</taxon>
        <taxon>Embryophyta</taxon>
        <taxon>Tracheophyta</taxon>
        <taxon>Spermatophyta</taxon>
        <taxon>Magnoliopsida</taxon>
        <taxon>Ranunculales</taxon>
        <taxon>Ranunculaceae</taxon>
        <taxon>Thalictroideae</taxon>
        <taxon>Aquilegia</taxon>
    </lineage>
</organism>
<dbReference type="AlphaFoldDB" id="A0A2G5DYR6"/>
<dbReference type="EMBL" id="KZ305031">
    <property type="protein sequence ID" value="PIA48658.1"/>
    <property type="molecule type" value="Genomic_DNA"/>
</dbReference>
<keyword evidence="1" id="KW-1133">Transmembrane helix</keyword>
<evidence type="ECO:0000256" key="1">
    <source>
        <dbReference type="SAM" id="Phobius"/>
    </source>
</evidence>
<feature type="transmembrane region" description="Helical" evidence="1">
    <location>
        <begin position="46"/>
        <end position="69"/>
    </location>
</feature>
<sequence>MENCKHHTILHQIIRCYLLQTVNCPCIMIIAQLQDKNIEARPKNSYNLFFVFNFSLPIYSNYTAFILSFHHLQPQE</sequence>
<accession>A0A2G5DYR6</accession>
<keyword evidence="3" id="KW-1185">Reference proteome</keyword>
<gene>
    <name evidence="2" type="ORF">AQUCO_01400915v1</name>
</gene>
<keyword evidence="1" id="KW-0472">Membrane</keyword>
<reference evidence="2 3" key="1">
    <citation type="submission" date="2017-09" db="EMBL/GenBank/DDBJ databases">
        <title>WGS assembly of Aquilegia coerulea Goldsmith.</title>
        <authorList>
            <person name="Hodges S."/>
            <person name="Kramer E."/>
            <person name="Nordborg M."/>
            <person name="Tomkins J."/>
            <person name="Borevitz J."/>
            <person name="Derieg N."/>
            <person name="Yan J."/>
            <person name="Mihaltcheva S."/>
            <person name="Hayes R.D."/>
            <person name="Rokhsar D."/>
        </authorList>
    </citation>
    <scope>NUCLEOTIDE SEQUENCE [LARGE SCALE GENOMIC DNA]</scope>
    <source>
        <strain evidence="3">cv. Goldsmith</strain>
    </source>
</reference>
<dbReference type="InParanoid" id="A0A2G5DYR6"/>